<keyword evidence="5" id="KW-1185">Reference proteome</keyword>
<dbReference type="InterPro" id="IPR020846">
    <property type="entry name" value="MFS_dom"/>
</dbReference>
<dbReference type="GO" id="GO:0022857">
    <property type="term" value="F:transmembrane transporter activity"/>
    <property type="evidence" value="ECO:0007669"/>
    <property type="project" value="InterPro"/>
</dbReference>
<dbReference type="CDD" id="cd17355">
    <property type="entry name" value="MFS_YcxA_like"/>
    <property type="match status" value="1"/>
</dbReference>
<proteinExistence type="predicted"/>
<sequence>MFRSLDSRDVLLTTLAAAGILLVTMGARQSMGLFVGPLNTATGLGIATISLAMAVAQFVWGAIQPVAGAVADRYGARPVLVGALLLLALGSAITPFMDSTFGLVLTIGLLTAMGSGAASFSVLIGAAAQRIPLEARGTASGVINAGGSFGQFLFAPILQKLIQSVGWMGAMWAMALMTLAALPLIGRLTRAGAPPVVHAEADHGVLRAIGDALKDRSYRLLHLGFFTCGFHIAFLVTHLPGEVELCGLPPTVASWSLAIIGLANIAGSLYAGACVSRYRSKHILAAMYASRALLVAAYLMMPRTEWTFYLFAAGLGFTWLATVPPTAAIVGKLFGVRYLGTLFGLTLLSHQIGGFLGAWLGGLALVEFGDFSWMWYADIALAGMAALVNLPIREAKVTRRLAPA</sequence>
<reference evidence="4 5" key="1">
    <citation type="submission" date="2016-12" db="EMBL/GenBank/DDBJ databases">
        <title>Complete genome sequence of Thauera chlorobenzoica, a Betaproteobacterium degrading haloaromatics anaerobically to CO2 and halides.</title>
        <authorList>
            <person name="Goris T."/>
            <person name="Mergelsberg M."/>
            <person name="Boll M."/>
        </authorList>
    </citation>
    <scope>NUCLEOTIDE SEQUENCE [LARGE SCALE GENOMIC DNA]</scope>
    <source>
        <strain evidence="4 5">3CB1</strain>
    </source>
</reference>
<keyword evidence="1" id="KW-0812">Transmembrane</keyword>
<dbReference type="KEGG" id="tcl:Tchl_0110"/>
<dbReference type="Proteomes" id="UP000185739">
    <property type="component" value="Chromosome"/>
</dbReference>
<dbReference type="OrthoDB" id="146345at2"/>
<dbReference type="SUPFAM" id="SSF103473">
    <property type="entry name" value="MFS general substrate transporter"/>
    <property type="match status" value="1"/>
</dbReference>
<accession>A0A1H5WYG0</accession>
<evidence type="ECO:0000256" key="3">
    <source>
        <dbReference type="ARBA" id="ARBA00023136"/>
    </source>
</evidence>
<gene>
    <name evidence="4" type="ORF">Tchl_0110</name>
</gene>
<dbReference type="Gene3D" id="1.20.1250.20">
    <property type="entry name" value="MFS general substrate transporter like domains"/>
    <property type="match status" value="2"/>
</dbReference>
<keyword evidence="2" id="KW-1133">Transmembrane helix</keyword>
<dbReference type="PANTHER" id="PTHR11360:SF284">
    <property type="entry name" value="EG:103B4.3 PROTEIN-RELATED"/>
    <property type="match status" value="1"/>
</dbReference>
<dbReference type="Pfam" id="PF07690">
    <property type="entry name" value="MFS_1"/>
    <property type="match status" value="1"/>
</dbReference>
<organism evidence="4 5">
    <name type="scientific">Thauera chlorobenzoica</name>
    <dbReference type="NCBI Taxonomy" id="96773"/>
    <lineage>
        <taxon>Bacteria</taxon>
        <taxon>Pseudomonadati</taxon>
        <taxon>Pseudomonadota</taxon>
        <taxon>Betaproteobacteria</taxon>
        <taxon>Rhodocyclales</taxon>
        <taxon>Zoogloeaceae</taxon>
        <taxon>Thauera</taxon>
    </lineage>
</organism>
<evidence type="ECO:0000313" key="4">
    <source>
        <dbReference type="EMBL" id="APR02986.1"/>
    </source>
</evidence>
<dbReference type="PROSITE" id="PS50850">
    <property type="entry name" value="MFS"/>
    <property type="match status" value="1"/>
</dbReference>
<evidence type="ECO:0000313" key="5">
    <source>
        <dbReference type="Proteomes" id="UP000185739"/>
    </source>
</evidence>
<dbReference type="STRING" id="96773.Tchl_0110"/>
<dbReference type="InterPro" id="IPR050327">
    <property type="entry name" value="Proton-linked_MCT"/>
</dbReference>
<dbReference type="InterPro" id="IPR036259">
    <property type="entry name" value="MFS_trans_sf"/>
</dbReference>
<dbReference type="AlphaFoldDB" id="A0A1H5WYG0"/>
<dbReference type="PANTHER" id="PTHR11360">
    <property type="entry name" value="MONOCARBOXYLATE TRANSPORTER"/>
    <property type="match status" value="1"/>
</dbReference>
<dbReference type="EMBL" id="CP018839">
    <property type="protein sequence ID" value="APR02986.1"/>
    <property type="molecule type" value="Genomic_DNA"/>
</dbReference>
<dbReference type="InterPro" id="IPR011701">
    <property type="entry name" value="MFS"/>
</dbReference>
<keyword evidence="3" id="KW-0472">Membrane</keyword>
<evidence type="ECO:0000256" key="2">
    <source>
        <dbReference type="ARBA" id="ARBA00022989"/>
    </source>
</evidence>
<evidence type="ECO:0000256" key="1">
    <source>
        <dbReference type="ARBA" id="ARBA00022692"/>
    </source>
</evidence>
<protein>
    <submittedName>
        <fullName evidence="4">MFS transporter</fullName>
    </submittedName>
</protein>
<name>A0A1H5WYG0_9RHOO</name>
<dbReference type="RefSeq" id="WP_075146680.1">
    <property type="nucleotide sequence ID" value="NZ_CP018839.1"/>
</dbReference>